<evidence type="ECO:0000313" key="2">
    <source>
        <dbReference type="EMBL" id="MBL0425874.1"/>
    </source>
</evidence>
<reference evidence="2 3" key="1">
    <citation type="journal article" date="2017" name="Int. J. Syst. Evol. Microbiol.">
        <title>Ramlibacter alkalitolerans sp. nov., alkali-tolerant bacterium isolated from soil of ginseng.</title>
        <authorList>
            <person name="Lee D.H."/>
            <person name="Cha C.J."/>
        </authorList>
    </citation>
    <scope>NUCLEOTIDE SEQUENCE [LARGE SCALE GENOMIC DNA]</scope>
    <source>
        <strain evidence="2 3">KACC 19305</strain>
    </source>
</reference>
<organism evidence="2 3">
    <name type="scientific">Ramlibacter alkalitolerans</name>
    <dbReference type="NCBI Taxonomy" id="2039631"/>
    <lineage>
        <taxon>Bacteria</taxon>
        <taxon>Pseudomonadati</taxon>
        <taxon>Pseudomonadota</taxon>
        <taxon>Betaproteobacteria</taxon>
        <taxon>Burkholderiales</taxon>
        <taxon>Comamonadaceae</taxon>
        <taxon>Ramlibacter</taxon>
    </lineage>
</organism>
<dbReference type="EMBL" id="JAEQND010000006">
    <property type="protein sequence ID" value="MBL0425874.1"/>
    <property type="molecule type" value="Genomic_DNA"/>
</dbReference>
<proteinExistence type="predicted"/>
<feature type="domain" description="Hemerythrin-like" evidence="1">
    <location>
        <begin position="4"/>
        <end position="127"/>
    </location>
</feature>
<name>A0ABS1JNP9_9BURK</name>
<comment type="caution">
    <text evidence="2">The sequence shown here is derived from an EMBL/GenBank/DDBJ whole genome shotgun (WGS) entry which is preliminary data.</text>
</comment>
<dbReference type="Gene3D" id="1.20.120.520">
    <property type="entry name" value="nmb1532 protein domain like"/>
    <property type="match status" value="1"/>
</dbReference>
<dbReference type="Pfam" id="PF01814">
    <property type="entry name" value="Hemerythrin"/>
    <property type="match status" value="1"/>
</dbReference>
<dbReference type="PANTHER" id="PTHR35585">
    <property type="entry name" value="HHE DOMAIN PROTEIN (AFU_ORTHOLOGUE AFUA_4G00730)"/>
    <property type="match status" value="1"/>
</dbReference>
<accession>A0ABS1JNP9</accession>
<dbReference type="InterPro" id="IPR012312">
    <property type="entry name" value="Hemerythrin-like"/>
</dbReference>
<dbReference type="RefSeq" id="WP_201689793.1">
    <property type="nucleotide sequence ID" value="NZ_JAEQND010000006.1"/>
</dbReference>
<dbReference type="Proteomes" id="UP000622707">
    <property type="component" value="Unassembled WGS sequence"/>
</dbReference>
<dbReference type="PANTHER" id="PTHR35585:SF1">
    <property type="entry name" value="HHE DOMAIN PROTEIN (AFU_ORTHOLOGUE AFUA_4G00730)"/>
    <property type="match status" value="1"/>
</dbReference>
<gene>
    <name evidence="2" type="ORF">JI746_12215</name>
</gene>
<protein>
    <submittedName>
        <fullName evidence="2">Hemerythrin domain-containing protein</fullName>
    </submittedName>
</protein>
<evidence type="ECO:0000259" key="1">
    <source>
        <dbReference type="Pfam" id="PF01814"/>
    </source>
</evidence>
<evidence type="ECO:0000313" key="3">
    <source>
        <dbReference type="Proteomes" id="UP000622707"/>
    </source>
</evidence>
<keyword evidence="3" id="KW-1185">Reference proteome</keyword>
<sequence>METITSYMEQDHDRIDGHAARATAAAGAQDWSTLQDQGSEFLRRLQRHIEIEEDLLFPAFEQRTGMVAAGPSRQMRDEHEWMQPILVRMQQALAANDGAEWQRATRSLLDILEPHNVKEEQMMYPMLEDAAGADAQELLLQVRRRAL</sequence>